<keyword evidence="3" id="KW-1185">Reference proteome</keyword>
<dbReference type="Proteomes" id="UP000319712">
    <property type="component" value="Unassembled WGS sequence"/>
</dbReference>
<protein>
    <submittedName>
        <fullName evidence="2">Uncharacterized protein</fullName>
    </submittedName>
</protein>
<proteinExistence type="predicted"/>
<sequence>MTSNNDTDRFNGNDPYESIKNIADKKDRTETQVMANTLENVDLNLLHKIAGKEQVYESHKTKRDYHKELADLGYFFGPTIHDNQLYTRKGGVTQYAEVPNR</sequence>
<feature type="region of interest" description="Disordered" evidence="1">
    <location>
        <begin position="1"/>
        <end position="20"/>
    </location>
</feature>
<dbReference type="EMBL" id="FXTD01000007">
    <property type="protein sequence ID" value="SMO73535.1"/>
    <property type="molecule type" value="Genomic_DNA"/>
</dbReference>
<feature type="compositionally biased region" description="Basic and acidic residues" evidence="1">
    <location>
        <begin position="1"/>
        <end position="11"/>
    </location>
</feature>
<evidence type="ECO:0000313" key="2">
    <source>
        <dbReference type="EMBL" id="SMO73535.1"/>
    </source>
</evidence>
<accession>A0A521DPN1</accession>
<evidence type="ECO:0000313" key="3">
    <source>
        <dbReference type="Proteomes" id="UP000319712"/>
    </source>
</evidence>
<dbReference type="AlphaFoldDB" id="A0A521DPN1"/>
<name>A0A521DPN1_9EURY</name>
<reference evidence="2 3" key="1">
    <citation type="submission" date="2017-05" db="EMBL/GenBank/DDBJ databases">
        <authorList>
            <person name="Varghese N."/>
            <person name="Submissions S."/>
        </authorList>
    </citation>
    <scope>NUCLEOTIDE SEQUENCE [LARGE SCALE GENOMIC DNA]</scope>
    <source>
        <strain evidence="2 3">DSM 19504</strain>
    </source>
</reference>
<organism evidence="2 3">
    <name type="scientific">Halorubrum cibi</name>
    <dbReference type="NCBI Taxonomy" id="413815"/>
    <lineage>
        <taxon>Archaea</taxon>
        <taxon>Methanobacteriati</taxon>
        <taxon>Methanobacteriota</taxon>
        <taxon>Stenosarchaea group</taxon>
        <taxon>Halobacteria</taxon>
        <taxon>Halobacteriales</taxon>
        <taxon>Haloferacaceae</taxon>
        <taxon>Halorubrum</taxon>
    </lineage>
</organism>
<dbReference type="RefSeq" id="WP_142986989.1">
    <property type="nucleotide sequence ID" value="NZ_FXTD01000007.1"/>
</dbReference>
<evidence type="ECO:0000256" key="1">
    <source>
        <dbReference type="SAM" id="MobiDB-lite"/>
    </source>
</evidence>
<gene>
    <name evidence="2" type="ORF">SAMN06264867_107187</name>
</gene>